<evidence type="ECO:0000256" key="5">
    <source>
        <dbReference type="ARBA" id="ARBA00022729"/>
    </source>
</evidence>
<dbReference type="InterPro" id="IPR011330">
    <property type="entry name" value="Glyco_hydro/deAcase_b/a-brl"/>
</dbReference>
<reference evidence="10 11" key="1">
    <citation type="submission" date="2017-11" db="EMBL/GenBank/DDBJ databases">
        <title>De novo assembly and phasing of dikaryotic genomes from two isolates of Puccinia coronata f. sp. avenae, the causal agent of oat crown rust.</title>
        <authorList>
            <person name="Miller M.E."/>
            <person name="Zhang Y."/>
            <person name="Omidvar V."/>
            <person name="Sperschneider J."/>
            <person name="Schwessinger B."/>
            <person name="Raley C."/>
            <person name="Palmer J.M."/>
            <person name="Garnica D."/>
            <person name="Upadhyaya N."/>
            <person name="Rathjen J."/>
            <person name="Taylor J.M."/>
            <person name="Park R.F."/>
            <person name="Dodds P.N."/>
            <person name="Hirsch C.D."/>
            <person name="Kianian S.F."/>
            <person name="Figueroa M."/>
        </authorList>
    </citation>
    <scope>NUCLEOTIDE SEQUENCE [LARGE SCALE GENOMIC DNA]</scope>
    <source>
        <strain evidence="10">12SD80</strain>
    </source>
</reference>
<dbReference type="GO" id="GO:0016810">
    <property type="term" value="F:hydrolase activity, acting on carbon-nitrogen (but not peptide) bonds"/>
    <property type="evidence" value="ECO:0007669"/>
    <property type="project" value="InterPro"/>
</dbReference>
<keyword evidence="8" id="KW-0449">Lipoprotein</keyword>
<keyword evidence="3" id="KW-0336">GPI-anchor</keyword>
<evidence type="ECO:0000259" key="9">
    <source>
        <dbReference type="PROSITE" id="PS51677"/>
    </source>
</evidence>
<evidence type="ECO:0000313" key="11">
    <source>
        <dbReference type="Proteomes" id="UP000235392"/>
    </source>
</evidence>
<evidence type="ECO:0000313" key="10">
    <source>
        <dbReference type="EMBL" id="PLW43964.1"/>
    </source>
</evidence>
<dbReference type="Pfam" id="PF01522">
    <property type="entry name" value="Polysacc_deac_1"/>
    <property type="match status" value="1"/>
</dbReference>
<dbReference type="GO" id="GO:0005975">
    <property type="term" value="P:carbohydrate metabolic process"/>
    <property type="evidence" value="ECO:0007669"/>
    <property type="project" value="InterPro"/>
</dbReference>
<keyword evidence="6" id="KW-0378">Hydrolase</keyword>
<dbReference type="AlphaFoldDB" id="A0A2N5V1V3"/>
<dbReference type="GO" id="GO:0098552">
    <property type="term" value="C:side of membrane"/>
    <property type="evidence" value="ECO:0007669"/>
    <property type="project" value="UniProtKB-KW"/>
</dbReference>
<keyword evidence="3" id="KW-0325">Glycoprotein</keyword>
<keyword evidence="5" id="KW-0732">Signal</keyword>
<keyword evidence="4" id="KW-0479">Metal-binding</keyword>
<dbReference type="EMBL" id="PGCI01000062">
    <property type="protein sequence ID" value="PLW43964.1"/>
    <property type="molecule type" value="Genomic_DNA"/>
</dbReference>
<protein>
    <recommendedName>
        <fullName evidence="9">NodB homology domain-containing protein</fullName>
    </recommendedName>
</protein>
<keyword evidence="3" id="KW-0472">Membrane</keyword>
<feature type="domain" description="NodB homology" evidence="9">
    <location>
        <begin position="30"/>
        <end position="212"/>
    </location>
</feature>
<evidence type="ECO:0000256" key="2">
    <source>
        <dbReference type="ARBA" id="ARBA00004609"/>
    </source>
</evidence>
<comment type="subcellular location">
    <subcellularLocation>
        <location evidence="2">Cell membrane</location>
        <topology evidence="2">Lipid-anchor</topology>
        <topology evidence="2">GPI-anchor</topology>
    </subcellularLocation>
</comment>
<evidence type="ECO:0000256" key="1">
    <source>
        <dbReference type="ARBA" id="ARBA00001941"/>
    </source>
</evidence>
<accession>A0A2N5V1V3</accession>
<name>A0A2N5V1V3_9BASI</name>
<dbReference type="SUPFAM" id="SSF88713">
    <property type="entry name" value="Glycoside hydrolase/deacetylase"/>
    <property type="match status" value="1"/>
</dbReference>
<comment type="cofactor">
    <cofactor evidence="1">
        <name>Co(2+)</name>
        <dbReference type="ChEBI" id="CHEBI:48828"/>
    </cofactor>
</comment>
<dbReference type="Gene3D" id="3.20.20.370">
    <property type="entry name" value="Glycoside hydrolase/deacetylase"/>
    <property type="match status" value="1"/>
</dbReference>
<dbReference type="PANTHER" id="PTHR46471:SF2">
    <property type="entry name" value="CHITIN DEACETYLASE-RELATED"/>
    <property type="match status" value="1"/>
</dbReference>
<evidence type="ECO:0000256" key="3">
    <source>
        <dbReference type="ARBA" id="ARBA00022622"/>
    </source>
</evidence>
<evidence type="ECO:0000256" key="7">
    <source>
        <dbReference type="ARBA" id="ARBA00023277"/>
    </source>
</evidence>
<comment type="caution">
    <text evidence="10">The sequence shown here is derived from an EMBL/GenBank/DDBJ whole genome shotgun (WGS) entry which is preliminary data.</text>
</comment>
<evidence type="ECO:0000256" key="6">
    <source>
        <dbReference type="ARBA" id="ARBA00022801"/>
    </source>
</evidence>
<keyword evidence="7" id="KW-0119">Carbohydrate metabolism</keyword>
<dbReference type="GO" id="GO:0046872">
    <property type="term" value="F:metal ion binding"/>
    <property type="evidence" value="ECO:0007669"/>
    <property type="project" value="UniProtKB-KW"/>
</dbReference>
<dbReference type="PANTHER" id="PTHR46471">
    <property type="entry name" value="CHITIN DEACETYLASE"/>
    <property type="match status" value="1"/>
</dbReference>
<evidence type="ECO:0000256" key="4">
    <source>
        <dbReference type="ARBA" id="ARBA00022723"/>
    </source>
</evidence>
<dbReference type="GO" id="GO:0005886">
    <property type="term" value="C:plasma membrane"/>
    <property type="evidence" value="ECO:0007669"/>
    <property type="project" value="UniProtKB-SubCell"/>
</dbReference>
<gene>
    <name evidence="10" type="ORF">PCASD_06465</name>
</gene>
<proteinExistence type="predicted"/>
<evidence type="ECO:0000256" key="8">
    <source>
        <dbReference type="ARBA" id="ARBA00023288"/>
    </source>
</evidence>
<organism evidence="10 11">
    <name type="scientific">Puccinia coronata f. sp. avenae</name>
    <dbReference type="NCBI Taxonomy" id="200324"/>
    <lineage>
        <taxon>Eukaryota</taxon>
        <taxon>Fungi</taxon>
        <taxon>Dikarya</taxon>
        <taxon>Basidiomycota</taxon>
        <taxon>Pucciniomycotina</taxon>
        <taxon>Pucciniomycetes</taxon>
        <taxon>Pucciniales</taxon>
        <taxon>Pucciniaceae</taxon>
        <taxon>Puccinia</taxon>
    </lineage>
</organism>
<dbReference type="Proteomes" id="UP000235392">
    <property type="component" value="Unassembled WGS sequence"/>
</dbReference>
<dbReference type="PROSITE" id="PS51677">
    <property type="entry name" value="NODB"/>
    <property type="match status" value="1"/>
</dbReference>
<sequence length="253" mass="28181">MDAHVNHNQSLLGRDLDGTVPVYNTCSAPGSFSLTFDDGPTQLSSELDTTLSGANVRASFFINGNNFACIYDFADLLLSRFNQGHLIASHTWSHVHLNEGTYEGISRQLELIETAMIKILGVKPLYFRPPFGEYNDIVLQVLRERGYKGLILWSQDSLDSFLPIPSLSEIIQNYREFPQQTIALNHEFTSLMVNEVVPGVIPILKAKGWNLQTSVDCLGLSSNPSDWYVSVQQPGSRDESWTCDGTPTSESYV</sequence>
<dbReference type="InterPro" id="IPR002509">
    <property type="entry name" value="NODB_dom"/>
</dbReference>